<sequence length="39" mass="4497">MLREVASRFIIVFSLYARSKKLKILDKNISIIYLNTAPA</sequence>
<dbReference type="KEGG" id="ndo:DDD_2437"/>
<dbReference type="PATRIC" id="fig|592029.3.peg.2416"/>
<name>L7W799_NONDD</name>
<reference evidence="1 2" key="1">
    <citation type="journal article" date="2013" name="Genome Biol. Evol.">
        <title>Genomic makeup of the marine flavobacterium Nonlabens (Donghaeana) dokdonensis DSW-6 and identification of a novel class of rhodopsins.</title>
        <authorList>
            <person name="Kwon S.K."/>
            <person name="Kim B.K."/>
            <person name="Song J.Y."/>
            <person name="Kwak M.J."/>
            <person name="Lee C.H."/>
            <person name="Yoon J.H."/>
            <person name="Oh T.K."/>
            <person name="Kim J.F."/>
        </authorList>
    </citation>
    <scope>NUCLEOTIDE SEQUENCE [LARGE SCALE GENOMIC DNA]</scope>
    <source>
        <strain evidence="2">DSM 17205 / KCTC 12402 / DSW-6</strain>
    </source>
</reference>
<proteinExistence type="predicted"/>
<protein>
    <submittedName>
        <fullName evidence="1">Uncharacterized protein</fullName>
    </submittedName>
</protein>
<dbReference type="EMBL" id="CP001397">
    <property type="protein sequence ID" value="AGC77565.1"/>
    <property type="molecule type" value="Genomic_DNA"/>
</dbReference>
<dbReference type="AlphaFoldDB" id="L7W799"/>
<evidence type="ECO:0000313" key="2">
    <source>
        <dbReference type="Proteomes" id="UP000011173"/>
    </source>
</evidence>
<organism evidence="1 2">
    <name type="scientific">Nonlabens dokdonensis (strain DSM 17205 / KCTC 12402 / DSW-6)</name>
    <name type="common">Donghaeana dokdonensis</name>
    <dbReference type="NCBI Taxonomy" id="592029"/>
    <lineage>
        <taxon>Bacteria</taxon>
        <taxon>Pseudomonadati</taxon>
        <taxon>Bacteroidota</taxon>
        <taxon>Flavobacteriia</taxon>
        <taxon>Flavobacteriales</taxon>
        <taxon>Flavobacteriaceae</taxon>
        <taxon>Nonlabens</taxon>
    </lineage>
</organism>
<accession>L7W799</accession>
<dbReference type="HOGENOM" id="CLU_3313598_0_0_10"/>
<dbReference type="Proteomes" id="UP000011173">
    <property type="component" value="Chromosome"/>
</dbReference>
<evidence type="ECO:0000313" key="1">
    <source>
        <dbReference type="EMBL" id="AGC77565.1"/>
    </source>
</evidence>
<gene>
    <name evidence="1" type="ordered locus">DDD_2437</name>
</gene>